<keyword evidence="1" id="KW-1185">Reference proteome</keyword>
<dbReference type="Proteomes" id="UP000887565">
    <property type="component" value="Unplaced"/>
</dbReference>
<reference evidence="2" key="1">
    <citation type="submission" date="2022-11" db="UniProtKB">
        <authorList>
            <consortium name="WormBaseParasite"/>
        </authorList>
    </citation>
    <scope>IDENTIFICATION</scope>
</reference>
<organism evidence="1 2">
    <name type="scientific">Romanomermis culicivorax</name>
    <name type="common">Nematode worm</name>
    <dbReference type="NCBI Taxonomy" id="13658"/>
    <lineage>
        <taxon>Eukaryota</taxon>
        <taxon>Metazoa</taxon>
        <taxon>Ecdysozoa</taxon>
        <taxon>Nematoda</taxon>
        <taxon>Enoplea</taxon>
        <taxon>Dorylaimia</taxon>
        <taxon>Mermithida</taxon>
        <taxon>Mermithoidea</taxon>
        <taxon>Mermithidae</taxon>
        <taxon>Romanomermis</taxon>
    </lineage>
</organism>
<evidence type="ECO:0000313" key="2">
    <source>
        <dbReference type="WBParaSite" id="nRc.2.0.1.t27226-RA"/>
    </source>
</evidence>
<name>A0A915JML1_ROMCU</name>
<dbReference type="WBParaSite" id="nRc.2.0.1.t27226-RA">
    <property type="protein sequence ID" value="nRc.2.0.1.t27226-RA"/>
    <property type="gene ID" value="nRc.2.0.1.g27226"/>
</dbReference>
<sequence length="389" mass="44208">MATSSPFKQILHYEECYLHQQYSLQVHISKLHPICEISLAVENGLPYNSFASIVRGQVTEFRVIDRYYDHVTLLYYGATLEVLCECSKLCETDQPMKLLFNEETVASTNDHKPNTTVAFKLKIDDKLKLGSYSFTFNFLDFYVLFIFCLSDVHYPECNGKARNPTTCNKLSACSKGKACYKSMSEEESCATMKSDFCARISGRRVCTVDRTQVDSLCHSMFGDSIGLAEVSRDNTCEFYRLGVYAYFSELLTSEFKPIPMGSYAYSVGILKPRCSGAMENKQTDIEVRFILPQREKVFNAKARCGLDLDAKSIIEKNFKLPAATIKILLNYTDAKDKKKAKGFESYFFFVLMKVVNERLCIKALRRSIEKNKNFGSGNGPVVVMKPSKR</sequence>
<proteinExistence type="predicted"/>
<dbReference type="AlphaFoldDB" id="A0A915JML1"/>
<evidence type="ECO:0000313" key="1">
    <source>
        <dbReference type="Proteomes" id="UP000887565"/>
    </source>
</evidence>
<protein>
    <submittedName>
        <fullName evidence="2">Uncharacterized protein</fullName>
    </submittedName>
</protein>
<accession>A0A915JML1</accession>